<evidence type="ECO:0000313" key="3">
    <source>
        <dbReference type="EMBL" id="TYP63939.1"/>
    </source>
</evidence>
<dbReference type="InterPro" id="IPR001387">
    <property type="entry name" value="Cro/C1-type_HTH"/>
</dbReference>
<dbReference type="OrthoDB" id="7025825at2"/>
<dbReference type="PANTHER" id="PTHR46797">
    <property type="entry name" value="HTH-TYPE TRANSCRIPTIONAL REGULATOR"/>
    <property type="match status" value="1"/>
</dbReference>
<evidence type="ECO:0000259" key="2">
    <source>
        <dbReference type="PROSITE" id="PS50943"/>
    </source>
</evidence>
<gene>
    <name evidence="3" type="ORF">A9A72_123719</name>
</gene>
<dbReference type="PROSITE" id="PS50943">
    <property type="entry name" value="HTH_CROC1"/>
    <property type="match status" value="1"/>
</dbReference>
<dbReference type="RefSeq" id="WP_148925566.1">
    <property type="nucleotide sequence ID" value="NZ_VNHQ01000013.1"/>
</dbReference>
<comment type="caution">
    <text evidence="3">The sequence shown here is derived from an EMBL/GenBank/DDBJ whole genome shotgun (WGS) entry which is preliminary data.</text>
</comment>
<dbReference type="AlphaFoldDB" id="A0A5S5BAJ8"/>
<evidence type="ECO:0000313" key="4">
    <source>
        <dbReference type="Proteomes" id="UP000324282"/>
    </source>
</evidence>
<dbReference type="Pfam" id="PF01381">
    <property type="entry name" value="HTH_3"/>
    <property type="match status" value="1"/>
</dbReference>
<protein>
    <submittedName>
        <fullName evidence="3">DNA-binding XRE family transcriptional regulator</fullName>
    </submittedName>
</protein>
<dbReference type="SMART" id="SM00530">
    <property type="entry name" value="HTH_XRE"/>
    <property type="match status" value="1"/>
</dbReference>
<dbReference type="InterPro" id="IPR010982">
    <property type="entry name" value="Lambda_DNA-bd_dom_sf"/>
</dbReference>
<evidence type="ECO:0000256" key="1">
    <source>
        <dbReference type="ARBA" id="ARBA00023125"/>
    </source>
</evidence>
<proteinExistence type="predicted"/>
<keyword evidence="1 3" id="KW-0238">DNA-binding</keyword>
<dbReference type="EMBL" id="VNHQ01000013">
    <property type="protein sequence ID" value="TYP63939.1"/>
    <property type="molecule type" value="Genomic_DNA"/>
</dbReference>
<dbReference type="GO" id="GO:0003677">
    <property type="term" value="F:DNA binding"/>
    <property type="evidence" value="ECO:0007669"/>
    <property type="project" value="UniProtKB-KW"/>
</dbReference>
<dbReference type="CDD" id="cd00093">
    <property type="entry name" value="HTH_XRE"/>
    <property type="match status" value="1"/>
</dbReference>
<accession>A0A5S5BAJ8</accession>
<dbReference type="GO" id="GO:0003700">
    <property type="term" value="F:DNA-binding transcription factor activity"/>
    <property type="evidence" value="ECO:0007669"/>
    <property type="project" value="TreeGrafter"/>
</dbReference>
<dbReference type="GO" id="GO:0005829">
    <property type="term" value="C:cytosol"/>
    <property type="evidence" value="ECO:0007669"/>
    <property type="project" value="TreeGrafter"/>
</dbReference>
<dbReference type="InterPro" id="IPR050807">
    <property type="entry name" value="TransReg_Diox_bact_type"/>
</dbReference>
<reference evidence="3 4" key="1">
    <citation type="submission" date="2019-07" db="EMBL/GenBank/DDBJ databases">
        <title>Deep subsurface shale carbon reservoir microbial communities from Ohio and West Virginia, USA.</title>
        <authorList>
            <person name="Wrighton K."/>
        </authorList>
    </citation>
    <scope>NUCLEOTIDE SEQUENCE [LARGE SCALE GENOMIC DNA]</scope>
    <source>
        <strain evidence="3 4">NP_8Ht</strain>
    </source>
</reference>
<dbReference type="PANTHER" id="PTHR46797:SF1">
    <property type="entry name" value="METHYLPHOSPHONATE SYNTHASE"/>
    <property type="match status" value="1"/>
</dbReference>
<name>A0A5S5BAJ8_STUST</name>
<dbReference type="Proteomes" id="UP000324282">
    <property type="component" value="Unassembled WGS sequence"/>
</dbReference>
<dbReference type="Gene3D" id="1.10.260.40">
    <property type="entry name" value="lambda repressor-like DNA-binding domains"/>
    <property type="match status" value="1"/>
</dbReference>
<sequence>MYIGQVIYALRRERGLTQEALALAAETATSNLSRIEKGQRRPSGALLERLASALGTSVTAIYASLEGVPEMGAQDAGEPLQSADFTRDAIQLRVGFNELTSENQRLTLEFVRMLRRLQE</sequence>
<feature type="domain" description="HTH cro/C1-type" evidence="2">
    <location>
        <begin position="7"/>
        <end position="61"/>
    </location>
</feature>
<organism evidence="3 4">
    <name type="scientific">Stutzerimonas stutzeri</name>
    <name type="common">Pseudomonas stutzeri</name>
    <dbReference type="NCBI Taxonomy" id="316"/>
    <lineage>
        <taxon>Bacteria</taxon>
        <taxon>Pseudomonadati</taxon>
        <taxon>Pseudomonadota</taxon>
        <taxon>Gammaproteobacteria</taxon>
        <taxon>Pseudomonadales</taxon>
        <taxon>Pseudomonadaceae</taxon>
        <taxon>Stutzerimonas</taxon>
    </lineage>
</organism>
<dbReference type="SUPFAM" id="SSF47413">
    <property type="entry name" value="lambda repressor-like DNA-binding domains"/>
    <property type="match status" value="1"/>
</dbReference>